<name>A0AAQ3TZ15_PASNO</name>
<protein>
    <recommendedName>
        <fullName evidence="2">tRNA-intron lyase</fullName>
        <ecNumber evidence="2">4.6.1.16</ecNumber>
    </recommendedName>
</protein>
<dbReference type="PANTHER" id="PTHR21227:SF0">
    <property type="entry name" value="TRNA-SPLICING ENDONUCLEASE SUBUNIT SEN2"/>
    <property type="match status" value="1"/>
</dbReference>
<dbReference type="InterPro" id="IPR006677">
    <property type="entry name" value="tRNA_intron_Endonuc_cat-like"/>
</dbReference>
<dbReference type="AlphaFoldDB" id="A0AAQ3TZ15"/>
<dbReference type="Pfam" id="PF01974">
    <property type="entry name" value="tRNA_int_endo"/>
    <property type="match status" value="1"/>
</dbReference>
<feature type="non-terminal residue" evidence="7">
    <location>
        <position position="1"/>
    </location>
</feature>
<evidence type="ECO:0000256" key="4">
    <source>
        <dbReference type="SAM" id="MobiDB-lite"/>
    </source>
</evidence>
<comment type="similarity">
    <text evidence="1">Belongs to the tRNA-intron endonuclease family.</text>
</comment>
<evidence type="ECO:0000256" key="3">
    <source>
        <dbReference type="ARBA" id="ARBA00034031"/>
    </source>
</evidence>
<evidence type="ECO:0000313" key="8">
    <source>
        <dbReference type="Proteomes" id="UP001341281"/>
    </source>
</evidence>
<dbReference type="EC" id="4.6.1.16" evidence="2"/>
<dbReference type="InterPro" id="IPR006676">
    <property type="entry name" value="tRNA_splic"/>
</dbReference>
<dbReference type="FunFam" id="3.40.1350.10:FF:000005">
    <property type="entry name" value="tRNA-splicing endonuclease subunit Sen2-1"/>
    <property type="match status" value="1"/>
</dbReference>
<dbReference type="GO" id="GO:0003676">
    <property type="term" value="F:nucleic acid binding"/>
    <property type="evidence" value="ECO:0007669"/>
    <property type="project" value="InterPro"/>
</dbReference>
<feature type="region of interest" description="Disordered" evidence="4">
    <location>
        <begin position="242"/>
        <end position="281"/>
    </location>
</feature>
<evidence type="ECO:0000256" key="2">
    <source>
        <dbReference type="ARBA" id="ARBA00012573"/>
    </source>
</evidence>
<feature type="domain" description="tRNA intron endonuclease catalytic" evidence="5">
    <location>
        <begin position="129"/>
        <end position="209"/>
    </location>
</feature>
<dbReference type="GO" id="GO:0005737">
    <property type="term" value="C:cytoplasm"/>
    <property type="evidence" value="ECO:0007669"/>
    <property type="project" value="TreeGrafter"/>
</dbReference>
<feature type="domain" description="tRNA intron endonuclease N-terminal" evidence="6">
    <location>
        <begin position="52"/>
        <end position="117"/>
    </location>
</feature>
<dbReference type="InterPro" id="IPR011856">
    <property type="entry name" value="tRNA_endonuc-like_dom_sf"/>
</dbReference>
<dbReference type="GO" id="GO:0000213">
    <property type="term" value="F:tRNA-intron lyase activity"/>
    <property type="evidence" value="ECO:0007669"/>
    <property type="project" value="UniProtKB-EC"/>
</dbReference>
<dbReference type="GO" id="GO:0000214">
    <property type="term" value="C:tRNA-intron endonuclease complex"/>
    <property type="evidence" value="ECO:0007669"/>
    <property type="project" value="TreeGrafter"/>
</dbReference>
<accession>A0AAQ3TZ15</accession>
<dbReference type="CDD" id="cd22363">
    <property type="entry name" value="tRNA-intron_lyase_C"/>
    <property type="match status" value="1"/>
</dbReference>
<proteinExistence type="inferred from homology"/>
<sequence>MDLPGPRWKKGKDGKDFAALAAANPMSSIVAELQASLRDSQAVAILSGPSGDAVLQVQPNQAALLNRSAFGRAVENAGGESQWFQLGPEEVFFLCRALKCIAVESENKKQMSEPELWGLLSSASELFPGMYKAYEHLRLKNWVVRSGLQYGADFVAYRHHPALVHSEFAVIVVLEDEVFGTRCGRMKVWSDLLCALRASGSVAKTLLVLTICCRSCCDLRSSDCLEQMTVQERTITRWIPQQCREQQDKPRGEERSNRDEQIQKSCGDVSRSEEQEHAREGFQDWRSGSYLTNKTGLLQKQHGVVVRSALHLLVPDALPDGSRTHDSMPPPTCQRASKVLMCQFDPIGCPVDVSVTEGQSSAAYAFSFAASVDVRSSSSGKFPINCRRN</sequence>
<dbReference type="Gene3D" id="3.40.1350.10">
    <property type="match status" value="1"/>
</dbReference>
<evidence type="ECO:0000259" key="6">
    <source>
        <dbReference type="Pfam" id="PF02778"/>
    </source>
</evidence>
<dbReference type="Pfam" id="PF02778">
    <property type="entry name" value="tRNA_int_endo_N"/>
    <property type="match status" value="1"/>
</dbReference>
<feature type="compositionally biased region" description="Basic and acidic residues" evidence="4">
    <location>
        <begin position="270"/>
        <end position="281"/>
    </location>
</feature>
<evidence type="ECO:0000313" key="7">
    <source>
        <dbReference type="EMBL" id="WVZ82709.1"/>
    </source>
</evidence>
<comment type="catalytic activity">
    <reaction evidence="3">
        <text>pretRNA = a 3'-half-tRNA molecule with a 5'-OH end + a 5'-half-tRNA molecule with a 2',3'-cyclic phosphate end + an intron with a 2',3'-cyclic phosphate and a 5'-hydroxyl terminus.</text>
        <dbReference type="EC" id="4.6.1.16"/>
    </reaction>
</comment>
<dbReference type="PANTHER" id="PTHR21227">
    <property type="entry name" value="TRNA-SPLICING ENDONUCLEASE SUBUNIT SEN2"/>
    <property type="match status" value="1"/>
</dbReference>
<reference evidence="7 8" key="1">
    <citation type="submission" date="2024-02" db="EMBL/GenBank/DDBJ databases">
        <title>High-quality chromosome-scale genome assembly of Pensacola bahiagrass (Paspalum notatum Flugge var. saurae).</title>
        <authorList>
            <person name="Vega J.M."/>
            <person name="Podio M."/>
            <person name="Orjuela J."/>
            <person name="Siena L.A."/>
            <person name="Pessino S.C."/>
            <person name="Combes M.C."/>
            <person name="Mariac C."/>
            <person name="Albertini E."/>
            <person name="Pupilli F."/>
            <person name="Ortiz J.P.A."/>
            <person name="Leblanc O."/>
        </authorList>
    </citation>
    <scope>NUCLEOTIDE SEQUENCE [LARGE SCALE GENOMIC DNA]</scope>
    <source>
        <strain evidence="7">R1</strain>
        <tissue evidence="7">Leaf</tissue>
    </source>
</reference>
<gene>
    <name evidence="7" type="ORF">U9M48_029941</name>
</gene>
<dbReference type="InterPro" id="IPR006678">
    <property type="entry name" value="tRNA_intron_Endonuc_N"/>
</dbReference>
<feature type="compositionally biased region" description="Basic and acidic residues" evidence="4">
    <location>
        <begin position="245"/>
        <end position="262"/>
    </location>
</feature>
<dbReference type="InterPro" id="IPR036167">
    <property type="entry name" value="tRNA_intron_Endo_cat-like_sf"/>
</dbReference>
<evidence type="ECO:0000259" key="5">
    <source>
        <dbReference type="Pfam" id="PF01974"/>
    </source>
</evidence>
<evidence type="ECO:0000256" key="1">
    <source>
        <dbReference type="ARBA" id="ARBA00008078"/>
    </source>
</evidence>
<dbReference type="GO" id="GO:0000379">
    <property type="term" value="P:tRNA-type intron splice site recognition and cleavage"/>
    <property type="evidence" value="ECO:0007669"/>
    <property type="project" value="TreeGrafter"/>
</dbReference>
<organism evidence="7 8">
    <name type="scientific">Paspalum notatum var. saurae</name>
    <dbReference type="NCBI Taxonomy" id="547442"/>
    <lineage>
        <taxon>Eukaryota</taxon>
        <taxon>Viridiplantae</taxon>
        <taxon>Streptophyta</taxon>
        <taxon>Embryophyta</taxon>
        <taxon>Tracheophyta</taxon>
        <taxon>Spermatophyta</taxon>
        <taxon>Magnoliopsida</taxon>
        <taxon>Liliopsida</taxon>
        <taxon>Poales</taxon>
        <taxon>Poaceae</taxon>
        <taxon>PACMAD clade</taxon>
        <taxon>Panicoideae</taxon>
        <taxon>Andropogonodae</taxon>
        <taxon>Paspaleae</taxon>
        <taxon>Paspalinae</taxon>
        <taxon>Paspalum</taxon>
    </lineage>
</organism>
<dbReference type="SUPFAM" id="SSF53032">
    <property type="entry name" value="tRNA-intron endonuclease catalytic domain-like"/>
    <property type="match status" value="1"/>
</dbReference>
<keyword evidence="8" id="KW-1185">Reference proteome</keyword>
<dbReference type="EMBL" id="CP144750">
    <property type="protein sequence ID" value="WVZ82709.1"/>
    <property type="molecule type" value="Genomic_DNA"/>
</dbReference>
<dbReference type="Proteomes" id="UP001341281">
    <property type="component" value="Chromosome 06"/>
</dbReference>